<protein>
    <submittedName>
        <fullName evidence="1">Uncharacterized protein</fullName>
    </submittedName>
</protein>
<dbReference type="InParanoid" id="A0A2H3CKQ4"/>
<dbReference type="EMBL" id="KZ293704">
    <property type="protein sequence ID" value="PBK83661.1"/>
    <property type="molecule type" value="Genomic_DNA"/>
</dbReference>
<dbReference type="AlphaFoldDB" id="A0A2H3CKQ4"/>
<accession>A0A2H3CKQ4</accession>
<proteinExistence type="predicted"/>
<dbReference type="Proteomes" id="UP000217790">
    <property type="component" value="Unassembled WGS sequence"/>
</dbReference>
<gene>
    <name evidence="1" type="ORF">ARMGADRAFT_1037663</name>
</gene>
<keyword evidence="2" id="KW-1185">Reference proteome</keyword>
<name>A0A2H3CKQ4_ARMGA</name>
<sequence>MEVYPVKWISSVGGEVEVHGFPKVGVPMSPIFLGINILLSDPPGHCSFWSEDLSIDDGEVWPVIIEGAVGIERVTGASQPSVMVELEWVDEAFSEDSLPMEDEGRGAGVGIRGGAVHWPASILAPVLIGAYSGMGSSESYIVMTSGLLRSPVEKLETLGGLTGLSQFRYFLGTSSGPQVDMVGKLGCCSDQAFSELAQGSSGVWSVVKLSVGVWVNIVSQEWGSPPVSVDLLSVNEYDEGREEGD</sequence>
<organism evidence="1 2">
    <name type="scientific">Armillaria gallica</name>
    <name type="common">Bulbous honey fungus</name>
    <name type="synonym">Armillaria bulbosa</name>
    <dbReference type="NCBI Taxonomy" id="47427"/>
    <lineage>
        <taxon>Eukaryota</taxon>
        <taxon>Fungi</taxon>
        <taxon>Dikarya</taxon>
        <taxon>Basidiomycota</taxon>
        <taxon>Agaricomycotina</taxon>
        <taxon>Agaricomycetes</taxon>
        <taxon>Agaricomycetidae</taxon>
        <taxon>Agaricales</taxon>
        <taxon>Marasmiineae</taxon>
        <taxon>Physalacriaceae</taxon>
        <taxon>Armillaria</taxon>
    </lineage>
</organism>
<evidence type="ECO:0000313" key="1">
    <source>
        <dbReference type="EMBL" id="PBK83661.1"/>
    </source>
</evidence>
<evidence type="ECO:0000313" key="2">
    <source>
        <dbReference type="Proteomes" id="UP000217790"/>
    </source>
</evidence>
<reference evidence="2" key="1">
    <citation type="journal article" date="2017" name="Nat. Ecol. Evol.">
        <title>Genome expansion and lineage-specific genetic innovations in the forest pathogenic fungi Armillaria.</title>
        <authorList>
            <person name="Sipos G."/>
            <person name="Prasanna A.N."/>
            <person name="Walter M.C."/>
            <person name="O'Connor E."/>
            <person name="Balint B."/>
            <person name="Krizsan K."/>
            <person name="Kiss B."/>
            <person name="Hess J."/>
            <person name="Varga T."/>
            <person name="Slot J."/>
            <person name="Riley R."/>
            <person name="Boka B."/>
            <person name="Rigling D."/>
            <person name="Barry K."/>
            <person name="Lee J."/>
            <person name="Mihaltcheva S."/>
            <person name="LaButti K."/>
            <person name="Lipzen A."/>
            <person name="Waldron R."/>
            <person name="Moloney N.M."/>
            <person name="Sperisen C."/>
            <person name="Kredics L."/>
            <person name="Vagvoelgyi C."/>
            <person name="Patrignani A."/>
            <person name="Fitzpatrick D."/>
            <person name="Nagy I."/>
            <person name="Doyle S."/>
            <person name="Anderson J.B."/>
            <person name="Grigoriev I.V."/>
            <person name="Gueldener U."/>
            <person name="Muensterkoetter M."/>
            <person name="Nagy L.G."/>
        </authorList>
    </citation>
    <scope>NUCLEOTIDE SEQUENCE [LARGE SCALE GENOMIC DNA]</scope>
    <source>
        <strain evidence="2">Ar21-2</strain>
    </source>
</reference>